<dbReference type="InterPro" id="IPR005064">
    <property type="entry name" value="BUG"/>
</dbReference>
<comment type="caution">
    <text evidence="2">The sequence shown here is derived from an EMBL/GenBank/DDBJ whole genome shotgun (WGS) entry which is preliminary data.</text>
</comment>
<dbReference type="AlphaFoldDB" id="A0A261UX83"/>
<dbReference type="SUPFAM" id="SSF53850">
    <property type="entry name" value="Periplasmic binding protein-like II"/>
    <property type="match status" value="1"/>
</dbReference>
<sequence>MRVMEDGRDKTAWRNAWLVRPRCRGAPPRHRGGGRRMDMRRRRLNTLGLAVAGAAIAPCVRAQGRADAANYPSRPIRMLIPFAVGGGTDIVGREIAHQMTLAWHQSVVVENRAGGNSTIGLEMAAKSEPDGYTLTMMTASATVNVTLQGHKQPYNLLTDFAPISQITSQPYVLVVNPDLPVRSVKDLIALARARRARPVTYGSSGIGGLSHLSGALFSSLAEIPLTHVPYKGGSPAMTDVASGQIDMLFSTRLQADVLIKAGRLRPLAVTTERRSPASPDLPTMQEAGVPGYNVAGWYGLLAPARTPRSIVDKLNREVVRIVALPEVATRMAADGSEPTSSSPDAFRAHIRAEVERWRALIKKMGIPTE</sequence>
<keyword evidence="3" id="KW-1185">Reference proteome</keyword>
<comment type="similarity">
    <text evidence="1">Belongs to the UPF0065 (bug) family.</text>
</comment>
<dbReference type="PANTHER" id="PTHR42928">
    <property type="entry name" value="TRICARBOXYLATE-BINDING PROTEIN"/>
    <property type="match status" value="1"/>
</dbReference>
<dbReference type="Pfam" id="PF03401">
    <property type="entry name" value="TctC"/>
    <property type="match status" value="1"/>
</dbReference>
<name>A0A261UX83_9BORD</name>
<proteinExistence type="inferred from homology"/>
<dbReference type="EMBL" id="NEVS01000001">
    <property type="protein sequence ID" value="OZI66489.1"/>
    <property type="molecule type" value="Genomic_DNA"/>
</dbReference>
<evidence type="ECO:0000313" key="3">
    <source>
        <dbReference type="Proteomes" id="UP000215767"/>
    </source>
</evidence>
<evidence type="ECO:0008006" key="4">
    <source>
        <dbReference type="Google" id="ProtNLM"/>
    </source>
</evidence>
<dbReference type="OrthoDB" id="8648833at2"/>
<dbReference type="Gene3D" id="3.40.190.10">
    <property type="entry name" value="Periplasmic binding protein-like II"/>
    <property type="match status" value="1"/>
</dbReference>
<dbReference type="PIRSF" id="PIRSF017082">
    <property type="entry name" value="YflP"/>
    <property type="match status" value="1"/>
</dbReference>
<evidence type="ECO:0000313" key="2">
    <source>
        <dbReference type="EMBL" id="OZI66489.1"/>
    </source>
</evidence>
<dbReference type="CDD" id="cd13578">
    <property type="entry name" value="PBP2_Bug27"/>
    <property type="match status" value="1"/>
</dbReference>
<accession>A0A261UX83</accession>
<dbReference type="Proteomes" id="UP000215767">
    <property type="component" value="Unassembled WGS sequence"/>
</dbReference>
<organism evidence="2 3">
    <name type="scientific">Bordetella genomosp. 11</name>
    <dbReference type="NCBI Taxonomy" id="1416808"/>
    <lineage>
        <taxon>Bacteria</taxon>
        <taxon>Pseudomonadati</taxon>
        <taxon>Pseudomonadota</taxon>
        <taxon>Betaproteobacteria</taxon>
        <taxon>Burkholderiales</taxon>
        <taxon>Alcaligenaceae</taxon>
        <taxon>Bordetella</taxon>
    </lineage>
</organism>
<dbReference type="InterPro" id="IPR042100">
    <property type="entry name" value="Bug_dom1"/>
</dbReference>
<gene>
    <name evidence="2" type="ORF">CAL28_01755</name>
</gene>
<dbReference type="PANTHER" id="PTHR42928:SF5">
    <property type="entry name" value="BLR1237 PROTEIN"/>
    <property type="match status" value="1"/>
</dbReference>
<evidence type="ECO:0000256" key="1">
    <source>
        <dbReference type="ARBA" id="ARBA00006987"/>
    </source>
</evidence>
<dbReference type="Gene3D" id="3.40.190.150">
    <property type="entry name" value="Bordetella uptake gene, domain 1"/>
    <property type="match status" value="1"/>
</dbReference>
<reference evidence="3" key="1">
    <citation type="submission" date="2017-05" db="EMBL/GenBank/DDBJ databases">
        <title>Complete and WGS of Bordetella genogroups.</title>
        <authorList>
            <person name="Spilker T."/>
            <person name="Lipuma J."/>
        </authorList>
    </citation>
    <scope>NUCLEOTIDE SEQUENCE [LARGE SCALE GENOMIC DNA]</scope>
    <source>
        <strain evidence="3">AU8856</strain>
    </source>
</reference>
<protein>
    <recommendedName>
        <fullName evidence="4">Tripartite tricarboxylate transporter substrate binding protein</fullName>
    </recommendedName>
</protein>